<dbReference type="Proteomes" id="UP000318943">
    <property type="component" value="Unassembled WGS sequence"/>
</dbReference>
<dbReference type="EMBL" id="VCIZ01000012">
    <property type="protein sequence ID" value="TSP10976.1"/>
    <property type="molecule type" value="Genomic_DNA"/>
</dbReference>
<evidence type="ECO:0000313" key="3">
    <source>
        <dbReference type="EMBL" id="TSP10976.1"/>
    </source>
</evidence>
<dbReference type="InterPro" id="IPR023346">
    <property type="entry name" value="Lysozyme-like_dom_sf"/>
</dbReference>
<dbReference type="RefSeq" id="WP_144200122.1">
    <property type="nucleotide sequence ID" value="NZ_CAJPVH010000008.1"/>
</dbReference>
<keyword evidence="1" id="KW-0732">Signal</keyword>
<sequence length="220" mass="23191">MRRLILATCLSFFAASVHAQADLNALLAACAPTVHPTTMGAIVKTESNGRMFVLSDDGPRSLPFSERKAMLRTIHAGTAAEAATIAKDLISKGHLVGLGLTQVSSQNLARLGLTVEQVLDPCTNLQAGSKILAAFYVNAAGKYRDEQAALRAAISAYNTGNFERGFSNGYVRTVLNNTTAGVPALVAGPVRSTPAPPAGRSAMAARPFDPRHAELEVEFQ</sequence>
<feature type="domain" description="Transglycosylase SLT" evidence="2">
    <location>
        <begin position="28"/>
        <end position="169"/>
    </location>
</feature>
<dbReference type="CDD" id="cd16892">
    <property type="entry name" value="LT_VirB1-like"/>
    <property type="match status" value="1"/>
</dbReference>
<evidence type="ECO:0000313" key="4">
    <source>
        <dbReference type="Proteomes" id="UP000318943"/>
    </source>
</evidence>
<proteinExistence type="predicted"/>
<keyword evidence="4" id="KW-1185">Reference proteome</keyword>
<feature type="signal peptide" evidence="1">
    <location>
        <begin position="1"/>
        <end position="19"/>
    </location>
</feature>
<feature type="chain" id="PRO_5047508133" evidence="1">
    <location>
        <begin position="20"/>
        <end position="220"/>
    </location>
</feature>
<protein>
    <submittedName>
        <fullName evidence="3">Lytic transglycosylase domain-containing protein</fullName>
    </submittedName>
</protein>
<evidence type="ECO:0000256" key="1">
    <source>
        <dbReference type="SAM" id="SignalP"/>
    </source>
</evidence>
<reference evidence="3 4" key="1">
    <citation type="submission" date="2019-05" db="EMBL/GenBank/DDBJ databases">
        <title>Whole genome sequence analysis of Cupriavidus campinensis S14E4C strain.</title>
        <authorList>
            <person name="Abbaszade G."/>
            <person name="Szabo A."/>
            <person name="Toumi M."/>
            <person name="Toth E."/>
        </authorList>
    </citation>
    <scope>NUCLEOTIDE SEQUENCE [LARGE SCALE GENOMIC DNA]</scope>
    <source>
        <strain evidence="3 4">S14E4C</strain>
    </source>
</reference>
<organism evidence="3 4">
    <name type="scientific">Cupriavidus campinensis</name>
    <dbReference type="NCBI Taxonomy" id="151783"/>
    <lineage>
        <taxon>Bacteria</taxon>
        <taxon>Pseudomonadati</taxon>
        <taxon>Pseudomonadota</taxon>
        <taxon>Betaproteobacteria</taxon>
        <taxon>Burkholderiales</taxon>
        <taxon>Burkholderiaceae</taxon>
        <taxon>Cupriavidus</taxon>
    </lineage>
</organism>
<evidence type="ECO:0000259" key="2">
    <source>
        <dbReference type="Pfam" id="PF01464"/>
    </source>
</evidence>
<dbReference type="InterPro" id="IPR008258">
    <property type="entry name" value="Transglycosylase_SLT_dom_1"/>
</dbReference>
<comment type="caution">
    <text evidence="3">The sequence shown here is derived from an EMBL/GenBank/DDBJ whole genome shotgun (WGS) entry which is preliminary data.</text>
</comment>
<dbReference type="SUPFAM" id="SSF53955">
    <property type="entry name" value="Lysozyme-like"/>
    <property type="match status" value="1"/>
</dbReference>
<accession>A0ABY3EJJ2</accession>
<dbReference type="Pfam" id="PF01464">
    <property type="entry name" value="SLT"/>
    <property type="match status" value="1"/>
</dbReference>
<name>A0ABY3EJJ2_9BURK</name>
<dbReference type="Gene3D" id="1.10.530.10">
    <property type="match status" value="1"/>
</dbReference>
<gene>
    <name evidence="3" type="ORF">FGG12_19120</name>
</gene>